<sequence length="148" mass="16661">MIVRDERQMVQLMVTRGMAPLCVDVKRTNFSASMWRVNDSLKQTLSPLATALLLGRLAIAQYLINNWFLTPADVVGSPFLRELRNELGRSSRAASLRFMDEHLSQPMPLVKLSFVAVSAALGEPAGREERVRNTTLPAILQDKLLFRH</sequence>
<evidence type="ECO:0000313" key="2">
    <source>
        <dbReference type="Proteomes" id="UP000735302"/>
    </source>
</evidence>
<protein>
    <submittedName>
        <fullName evidence="1">Uncharacterized protein</fullName>
    </submittedName>
</protein>
<dbReference type="AlphaFoldDB" id="A0AAV4AC47"/>
<dbReference type="Proteomes" id="UP000735302">
    <property type="component" value="Unassembled WGS sequence"/>
</dbReference>
<name>A0AAV4AC47_9GAST</name>
<keyword evidence="2" id="KW-1185">Reference proteome</keyword>
<evidence type="ECO:0000313" key="1">
    <source>
        <dbReference type="EMBL" id="GFO04925.1"/>
    </source>
</evidence>
<reference evidence="1 2" key="1">
    <citation type="journal article" date="2021" name="Elife">
        <title>Chloroplast acquisition without the gene transfer in kleptoplastic sea slugs, Plakobranchus ocellatus.</title>
        <authorList>
            <person name="Maeda T."/>
            <person name="Takahashi S."/>
            <person name="Yoshida T."/>
            <person name="Shimamura S."/>
            <person name="Takaki Y."/>
            <person name="Nagai Y."/>
            <person name="Toyoda A."/>
            <person name="Suzuki Y."/>
            <person name="Arimoto A."/>
            <person name="Ishii H."/>
            <person name="Satoh N."/>
            <person name="Nishiyama T."/>
            <person name="Hasebe M."/>
            <person name="Maruyama T."/>
            <person name="Minagawa J."/>
            <person name="Obokata J."/>
            <person name="Shigenobu S."/>
        </authorList>
    </citation>
    <scope>NUCLEOTIDE SEQUENCE [LARGE SCALE GENOMIC DNA]</scope>
</reference>
<proteinExistence type="predicted"/>
<accession>A0AAV4AC47</accession>
<dbReference type="EMBL" id="BLXT01003744">
    <property type="protein sequence ID" value="GFO04925.1"/>
    <property type="molecule type" value="Genomic_DNA"/>
</dbReference>
<comment type="caution">
    <text evidence="1">The sequence shown here is derived from an EMBL/GenBank/DDBJ whole genome shotgun (WGS) entry which is preliminary data.</text>
</comment>
<organism evidence="1 2">
    <name type="scientific">Plakobranchus ocellatus</name>
    <dbReference type="NCBI Taxonomy" id="259542"/>
    <lineage>
        <taxon>Eukaryota</taxon>
        <taxon>Metazoa</taxon>
        <taxon>Spiralia</taxon>
        <taxon>Lophotrochozoa</taxon>
        <taxon>Mollusca</taxon>
        <taxon>Gastropoda</taxon>
        <taxon>Heterobranchia</taxon>
        <taxon>Euthyneura</taxon>
        <taxon>Panpulmonata</taxon>
        <taxon>Sacoglossa</taxon>
        <taxon>Placobranchoidea</taxon>
        <taxon>Plakobranchidae</taxon>
        <taxon>Plakobranchus</taxon>
    </lineage>
</organism>
<gene>
    <name evidence="1" type="ORF">PoB_003143000</name>
</gene>